<evidence type="ECO:0000313" key="3">
    <source>
        <dbReference type="Proteomes" id="UP000317648"/>
    </source>
</evidence>
<keyword evidence="1" id="KW-0732">Signal</keyword>
<proteinExistence type="predicted"/>
<gene>
    <name evidence="2" type="ORF">Pla8534_21970</name>
</gene>
<protein>
    <recommendedName>
        <fullName evidence="4">PsbP C-terminal domain-containing protein</fullName>
    </recommendedName>
</protein>
<keyword evidence="3" id="KW-1185">Reference proteome</keyword>
<sequence precursor="true">MKYCVSTLAAAAVMLGGFASAEEPVQMKLGEGHIIFTVAPEFKKEVPANRIIEFEFSATGEDAEKSDGRMTAMGAGGSLEANVARWMAQFQQPDGSKTEDKAKVTKEQIAGQTVHTVDISGTYADGRPFGPKVQKEDYRMLAAIIMTEKYGNYFIKFYGPEDTIKKNEAAFKKTISSLEVK</sequence>
<feature type="chain" id="PRO_5021739126" description="PsbP C-terminal domain-containing protein" evidence="1">
    <location>
        <begin position="22"/>
        <end position="181"/>
    </location>
</feature>
<dbReference type="KEGG" id="lcre:Pla8534_21970"/>
<feature type="signal peptide" evidence="1">
    <location>
        <begin position="1"/>
        <end position="21"/>
    </location>
</feature>
<dbReference type="AlphaFoldDB" id="A0A518DRE0"/>
<dbReference type="OrthoDB" id="5764172at2"/>
<dbReference type="Proteomes" id="UP000317648">
    <property type="component" value="Chromosome"/>
</dbReference>
<evidence type="ECO:0000313" key="2">
    <source>
        <dbReference type="EMBL" id="QDU94407.1"/>
    </source>
</evidence>
<evidence type="ECO:0008006" key="4">
    <source>
        <dbReference type="Google" id="ProtNLM"/>
    </source>
</evidence>
<accession>A0A518DRE0</accession>
<name>A0A518DRE0_9BACT</name>
<organism evidence="2 3">
    <name type="scientific">Lignipirellula cremea</name>
    <dbReference type="NCBI Taxonomy" id="2528010"/>
    <lineage>
        <taxon>Bacteria</taxon>
        <taxon>Pseudomonadati</taxon>
        <taxon>Planctomycetota</taxon>
        <taxon>Planctomycetia</taxon>
        <taxon>Pirellulales</taxon>
        <taxon>Pirellulaceae</taxon>
        <taxon>Lignipirellula</taxon>
    </lineage>
</organism>
<dbReference type="RefSeq" id="WP_145052781.1">
    <property type="nucleotide sequence ID" value="NZ_CP036433.1"/>
</dbReference>
<evidence type="ECO:0000256" key="1">
    <source>
        <dbReference type="SAM" id="SignalP"/>
    </source>
</evidence>
<dbReference type="EMBL" id="CP036433">
    <property type="protein sequence ID" value="QDU94407.1"/>
    <property type="molecule type" value="Genomic_DNA"/>
</dbReference>
<reference evidence="2 3" key="1">
    <citation type="submission" date="2019-02" db="EMBL/GenBank/DDBJ databases">
        <title>Deep-cultivation of Planctomycetes and their phenomic and genomic characterization uncovers novel biology.</title>
        <authorList>
            <person name="Wiegand S."/>
            <person name="Jogler M."/>
            <person name="Boedeker C."/>
            <person name="Pinto D."/>
            <person name="Vollmers J."/>
            <person name="Rivas-Marin E."/>
            <person name="Kohn T."/>
            <person name="Peeters S.H."/>
            <person name="Heuer A."/>
            <person name="Rast P."/>
            <person name="Oberbeckmann S."/>
            <person name="Bunk B."/>
            <person name="Jeske O."/>
            <person name="Meyerdierks A."/>
            <person name="Storesund J.E."/>
            <person name="Kallscheuer N."/>
            <person name="Luecker S."/>
            <person name="Lage O.M."/>
            <person name="Pohl T."/>
            <person name="Merkel B.J."/>
            <person name="Hornburger P."/>
            <person name="Mueller R.-W."/>
            <person name="Bruemmer F."/>
            <person name="Labrenz M."/>
            <person name="Spormann A.M."/>
            <person name="Op den Camp H."/>
            <person name="Overmann J."/>
            <person name="Amann R."/>
            <person name="Jetten M.S.M."/>
            <person name="Mascher T."/>
            <person name="Medema M.H."/>
            <person name="Devos D.P."/>
            <person name="Kaster A.-K."/>
            <person name="Ovreas L."/>
            <person name="Rohde M."/>
            <person name="Galperin M.Y."/>
            <person name="Jogler C."/>
        </authorList>
    </citation>
    <scope>NUCLEOTIDE SEQUENCE [LARGE SCALE GENOMIC DNA]</scope>
    <source>
        <strain evidence="2 3">Pla85_3_4</strain>
    </source>
</reference>